<organism evidence="1 2">
    <name type="scientific">Legionella busanensis</name>
    <dbReference type="NCBI Taxonomy" id="190655"/>
    <lineage>
        <taxon>Bacteria</taxon>
        <taxon>Pseudomonadati</taxon>
        <taxon>Pseudomonadota</taxon>
        <taxon>Gammaproteobacteria</taxon>
        <taxon>Legionellales</taxon>
        <taxon>Legionellaceae</taxon>
        <taxon>Legionella</taxon>
    </lineage>
</organism>
<keyword evidence="1" id="KW-0418">Kinase</keyword>
<protein>
    <submittedName>
        <fullName evidence="1">Aminoglycoside/hydroxyurea antibiotic resistance kinase</fullName>
    </submittedName>
</protein>
<dbReference type="SUPFAM" id="SSF56112">
    <property type="entry name" value="Protein kinase-like (PK-like)"/>
    <property type="match status" value="1"/>
</dbReference>
<keyword evidence="2" id="KW-1185">Reference proteome</keyword>
<dbReference type="InterPro" id="IPR006748">
    <property type="entry name" value="NH2Glyco/OHUrea_AB-resist_kin"/>
</dbReference>
<name>A0A378JGU9_9GAMM</name>
<dbReference type="AlphaFoldDB" id="A0A378JGU9"/>
<reference evidence="1 2" key="1">
    <citation type="submission" date="2018-06" db="EMBL/GenBank/DDBJ databases">
        <authorList>
            <consortium name="Pathogen Informatics"/>
            <person name="Doyle S."/>
        </authorList>
    </citation>
    <scope>NUCLEOTIDE SEQUENCE [LARGE SCALE GENOMIC DNA]</scope>
    <source>
        <strain evidence="1 2">NCTC13316</strain>
    </source>
</reference>
<dbReference type="Pfam" id="PF04655">
    <property type="entry name" value="APH_6_hur"/>
    <property type="match status" value="1"/>
</dbReference>
<dbReference type="EMBL" id="UGOD01000001">
    <property type="protein sequence ID" value="STX50405.1"/>
    <property type="molecule type" value="Genomic_DNA"/>
</dbReference>
<dbReference type="Proteomes" id="UP000254794">
    <property type="component" value="Unassembled WGS sequence"/>
</dbReference>
<dbReference type="GO" id="GO:0019748">
    <property type="term" value="P:secondary metabolic process"/>
    <property type="evidence" value="ECO:0007669"/>
    <property type="project" value="InterPro"/>
</dbReference>
<dbReference type="OrthoDB" id="3638028at2"/>
<dbReference type="InterPro" id="IPR011009">
    <property type="entry name" value="Kinase-like_dom_sf"/>
</dbReference>
<dbReference type="Gene3D" id="3.90.1200.10">
    <property type="match status" value="1"/>
</dbReference>
<accession>A0A378JGU9</accession>
<evidence type="ECO:0000313" key="2">
    <source>
        <dbReference type="Proteomes" id="UP000254794"/>
    </source>
</evidence>
<proteinExistence type="predicted"/>
<gene>
    <name evidence="1" type="ORF">NCTC13316_00486</name>
</gene>
<dbReference type="RefSeq" id="WP_115330126.1">
    <property type="nucleotide sequence ID" value="NZ_CAAAHP010000004.1"/>
</dbReference>
<sequence>MKTLKKNVLGAFGMQGQQWLDTLPATIKLLSTQWLLANLKPVDNMTWHYVAKGMLQQQTPIVLKLGCDKNTISDEYQALTHFNGQGCINVLAYDLNYNALLLEQATPGHSLKHIPELTLHEKITYYASVVKQLAAKSPPKNHQFYSVSHWLRVIDNLAPQQFETSLIDKAKRLKSKLLNTGAHTYLCHGDLHLDNILNHQKNWVAIDPKGIIGDMGFEAAAYDLISKEELNQNKQNCKTMIQERLTKLATALDIDLTCLTSWVFLRVILSAQWFIEDKGDPAFMLSLAQLIYPLI</sequence>
<dbReference type="GO" id="GO:0016773">
    <property type="term" value="F:phosphotransferase activity, alcohol group as acceptor"/>
    <property type="evidence" value="ECO:0007669"/>
    <property type="project" value="InterPro"/>
</dbReference>
<evidence type="ECO:0000313" key="1">
    <source>
        <dbReference type="EMBL" id="STX50405.1"/>
    </source>
</evidence>
<dbReference type="GO" id="GO:0016301">
    <property type="term" value="F:kinase activity"/>
    <property type="evidence" value="ECO:0007669"/>
    <property type="project" value="UniProtKB-KW"/>
</dbReference>
<keyword evidence="1" id="KW-0808">Transferase</keyword>